<keyword evidence="2" id="KW-0813">Transport</keyword>
<keyword evidence="2" id="KW-1003">Cell membrane</keyword>
<feature type="transmembrane region" description="Helical" evidence="3">
    <location>
        <begin position="61"/>
        <end position="85"/>
    </location>
</feature>
<organism evidence="4 5">
    <name type="scientific">Motilibacter deserti</name>
    <dbReference type="NCBI Taxonomy" id="2714956"/>
    <lineage>
        <taxon>Bacteria</taxon>
        <taxon>Bacillati</taxon>
        <taxon>Actinomycetota</taxon>
        <taxon>Actinomycetes</taxon>
        <taxon>Motilibacterales</taxon>
        <taxon>Motilibacteraceae</taxon>
        <taxon>Motilibacter</taxon>
    </lineage>
</organism>
<evidence type="ECO:0000256" key="1">
    <source>
        <dbReference type="ARBA" id="ARBA00010692"/>
    </source>
</evidence>
<comment type="caution">
    <text evidence="4">The sequence shown here is derived from an EMBL/GenBank/DDBJ whole genome shotgun (WGS) entry which is preliminary data.</text>
</comment>
<dbReference type="EMBL" id="JAANNP010000021">
    <property type="protein sequence ID" value="NHC15253.1"/>
    <property type="molecule type" value="Genomic_DNA"/>
</dbReference>
<keyword evidence="2 3" id="KW-0472">Membrane</keyword>
<dbReference type="PANTHER" id="PTHR34295:SF1">
    <property type="entry name" value="BIOTIN TRANSPORTER BIOY"/>
    <property type="match status" value="1"/>
</dbReference>
<dbReference type="PANTHER" id="PTHR34295">
    <property type="entry name" value="BIOTIN TRANSPORTER BIOY"/>
    <property type="match status" value="1"/>
</dbReference>
<dbReference type="RefSeq" id="WP_166283536.1">
    <property type="nucleotide sequence ID" value="NZ_JAANNP010000021.1"/>
</dbReference>
<gene>
    <name evidence="4" type="ORF">G9H71_15840</name>
</gene>
<accession>A0ABX0GWC3</accession>
<protein>
    <recommendedName>
        <fullName evidence="2">Biotin transporter</fullName>
    </recommendedName>
</protein>
<keyword evidence="3" id="KW-0812">Transmembrane</keyword>
<evidence type="ECO:0000256" key="3">
    <source>
        <dbReference type="SAM" id="Phobius"/>
    </source>
</evidence>
<keyword evidence="3" id="KW-1133">Transmembrane helix</keyword>
<evidence type="ECO:0000313" key="5">
    <source>
        <dbReference type="Proteomes" id="UP000800981"/>
    </source>
</evidence>
<keyword evidence="5" id="KW-1185">Reference proteome</keyword>
<feature type="transmembrane region" description="Helical" evidence="3">
    <location>
        <begin position="27"/>
        <end position="49"/>
    </location>
</feature>
<evidence type="ECO:0000256" key="2">
    <source>
        <dbReference type="PIRNR" id="PIRNR016661"/>
    </source>
</evidence>
<comment type="subcellular location">
    <subcellularLocation>
        <location evidence="2">Cell membrane</location>
        <topology evidence="2">Multi-pass membrane protein</topology>
    </subcellularLocation>
</comment>
<feature type="transmembrane region" description="Helical" evidence="3">
    <location>
        <begin position="177"/>
        <end position="194"/>
    </location>
</feature>
<dbReference type="InterPro" id="IPR003784">
    <property type="entry name" value="BioY"/>
</dbReference>
<comment type="similarity">
    <text evidence="1 2">Belongs to the BioY family.</text>
</comment>
<dbReference type="Proteomes" id="UP000800981">
    <property type="component" value="Unassembled WGS sequence"/>
</dbReference>
<dbReference type="PIRSF" id="PIRSF016661">
    <property type="entry name" value="BioY"/>
    <property type="match status" value="1"/>
</dbReference>
<reference evidence="4 5" key="1">
    <citation type="submission" date="2020-03" db="EMBL/GenBank/DDBJ databases">
        <title>Two novel Motilibacter sp.</title>
        <authorList>
            <person name="Liu S."/>
        </authorList>
    </citation>
    <scope>NUCLEOTIDE SEQUENCE [LARGE SCALE GENOMIC DNA]</scope>
    <source>
        <strain evidence="4 5">E257</strain>
    </source>
</reference>
<dbReference type="Gene3D" id="1.10.1760.20">
    <property type="match status" value="1"/>
</dbReference>
<sequence length="199" mass="20821">MSSLSHSASPHAPRVPRVLADLVPRTFAADVALVLGAAALIGVCAQVSIPLWPVPLTLQTFAVLLAATALGSLRSLLATTVYLLAGVAGMPWFSDGRSGWGGSPSFGYILGFLLAALVVGRLSERMSTRSPWRVFALNILGSALIYAVGVPWLMATLHVGVAQGLDYGLYDFVPGDLVKSAAAAGLLPATWALVDRIRR</sequence>
<evidence type="ECO:0000313" key="4">
    <source>
        <dbReference type="EMBL" id="NHC15253.1"/>
    </source>
</evidence>
<dbReference type="Pfam" id="PF02632">
    <property type="entry name" value="BioY"/>
    <property type="match status" value="1"/>
</dbReference>
<feature type="transmembrane region" description="Helical" evidence="3">
    <location>
        <begin position="105"/>
        <end position="123"/>
    </location>
</feature>
<feature type="transmembrane region" description="Helical" evidence="3">
    <location>
        <begin position="135"/>
        <end position="157"/>
    </location>
</feature>
<name>A0ABX0GWC3_9ACTN</name>
<proteinExistence type="inferred from homology"/>